<dbReference type="InterPro" id="IPR050465">
    <property type="entry name" value="UPF0194_transport"/>
</dbReference>
<dbReference type="Proteomes" id="UP000033115">
    <property type="component" value="Chromosome"/>
</dbReference>
<organism evidence="7 8">
    <name type="scientific">Clostridium scatologenes</name>
    <dbReference type="NCBI Taxonomy" id="1548"/>
    <lineage>
        <taxon>Bacteria</taxon>
        <taxon>Bacillati</taxon>
        <taxon>Bacillota</taxon>
        <taxon>Clostridia</taxon>
        <taxon>Eubacteriales</taxon>
        <taxon>Clostridiaceae</taxon>
        <taxon>Clostridium</taxon>
    </lineage>
</organism>
<feature type="domain" description="CzcB-like C-terminal circularly permuted SH3-like" evidence="5">
    <location>
        <begin position="220"/>
        <end position="272"/>
    </location>
</feature>
<feature type="region of interest" description="Disordered" evidence="4">
    <location>
        <begin position="273"/>
        <end position="321"/>
    </location>
</feature>
<dbReference type="InterPro" id="IPR006143">
    <property type="entry name" value="RND_pump_MFP"/>
</dbReference>
<dbReference type="EMBL" id="CP009933">
    <property type="protein sequence ID" value="AKA69740.1"/>
    <property type="molecule type" value="Genomic_DNA"/>
</dbReference>
<dbReference type="HOGENOM" id="CLU_018816_14_3_9"/>
<dbReference type="AlphaFoldDB" id="A0A0E3M9L5"/>
<evidence type="ECO:0000313" key="7">
    <source>
        <dbReference type="EMBL" id="AKA69740.1"/>
    </source>
</evidence>
<feature type="compositionally biased region" description="Polar residues" evidence="4">
    <location>
        <begin position="302"/>
        <end position="321"/>
    </location>
</feature>
<dbReference type="GO" id="GO:0022857">
    <property type="term" value="F:transmembrane transporter activity"/>
    <property type="evidence" value="ECO:0007669"/>
    <property type="project" value="InterPro"/>
</dbReference>
<proteinExistence type="inferred from homology"/>
<accession>A0A0E3M9L5</accession>
<name>A0A0E3M9L5_CLOSL</name>
<dbReference type="Pfam" id="PF25990">
    <property type="entry name" value="Beta-barrel_YknX"/>
    <property type="match status" value="1"/>
</dbReference>
<dbReference type="PANTHER" id="PTHR32347">
    <property type="entry name" value="EFFLUX SYSTEM COMPONENT YKNX-RELATED"/>
    <property type="match status" value="1"/>
</dbReference>
<evidence type="ECO:0008006" key="9">
    <source>
        <dbReference type="Google" id="ProtNLM"/>
    </source>
</evidence>
<comment type="similarity">
    <text evidence="2">Belongs to the membrane fusion protein (MFP) (TC 8.A.1) family.</text>
</comment>
<comment type="subcellular location">
    <subcellularLocation>
        <location evidence="1">Cell envelope</location>
    </subcellularLocation>
</comment>
<feature type="domain" description="YknX-like beta-barrel" evidence="6">
    <location>
        <begin position="142"/>
        <end position="206"/>
    </location>
</feature>
<evidence type="ECO:0000256" key="3">
    <source>
        <dbReference type="ARBA" id="ARBA00023054"/>
    </source>
</evidence>
<dbReference type="PANTHER" id="PTHR32347:SF23">
    <property type="entry name" value="BLL5650 PROTEIN"/>
    <property type="match status" value="1"/>
</dbReference>
<dbReference type="Gene3D" id="2.40.30.170">
    <property type="match status" value="1"/>
</dbReference>
<dbReference type="NCBIfam" id="TIGR01730">
    <property type="entry name" value="RND_mfp"/>
    <property type="match status" value="1"/>
</dbReference>
<dbReference type="SUPFAM" id="SSF51230">
    <property type="entry name" value="Single hybrid motif"/>
    <property type="match status" value="1"/>
</dbReference>
<evidence type="ECO:0000256" key="1">
    <source>
        <dbReference type="ARBA" id="ARBA00004196"/>
    </source>
</evidence>
<dbReference type="STRING" id="1548.CSCA_2615"/>
<keyword evidence="8" id="KW-1185">Reference proteome</keyword>
<dbReference type="InterPro" id="IPR058649">
    <property type="entry name" value="CzcB_C"/>
</dbReference>
<protein>
    <recommendedName>
        <fullName evidence="9">Efflux transporter, RND family, MFP subunit</fullName>
    </recommendedName>
</protein>
<evidence type="ECO:0000256" key="2">
    <source>
        <dbReference type="ARBA" id="ARBA00009477"/>
    </source>
</evidence>
<gene>
    <name evidence="7" type="ORF">CSCA_2615</name>
</gene>
<evidence type="ECO:0000259" key="6">
    <source>
        <dbReference type="Pfam" id="PF25990"/>
    </source>
</evidence>
<dbReference type="KEGG" id="csq:CSCA_2615"/>
<evidence type="ECO:0000259" key="5">
    <source>
        <dbReference type="Pfam" id="PF25975"/>
    </source>
</evidence>
<dbReference type="InterPro" id="IPR058636">
    <property type="entry name" value="Beta-barrel_YknX"/>
</dbReference>
<evidence type="ECO:0000313" key="8">
    <source>
        <dbReference type="Proteomes" id="UP000033115"/>
    </source>
</evidence>
<dbReference type="InterPro" id="IPR011053">
    <property type="entry name" value="Single_hybrid_motif"/>
</dbReference>
<reference evidence="7 8" key="1">
    <citation type="journal article" date="2015" name="J. Biotechnol.">
        <title>Complete genome sequence of a malodorant-producing acetogen, Clostridium scatologenes ATCC 25775(T).</title>
        <authorList>
            <person name="Zhu Z."/>
            <person name="Guo T."/>
            <person name="Zheng H."/>
            <person name="Song T."/>
            <person name="Ouyang P."/>
            <person name="Xie J."/>
        </authorList>
    </citation>
    <scope>NUCLEOTIDE SEQUENCE [LARGE SCALE GENOMIC DNA]</scope>
    <source>
        <strain evidence="7 8">ATCC 25775</strain>
    </source>
</reference>
<sequence length="321" mass="33932">MIMKKITISIMLVAILGVGGVGVYKNITAKASTVSKTSQFSKVKASIQSIKKSVSGSGSVQSSETQVIKSDNKDTVDSILVSKNQVVAKGQELITFKNGSDAILAPFDGVVSDISVAAGDSINLSQQLITVFDNKNFYTTISVDETDLANLNIGQKADIKVNAYSDKKFTGTIKDISQQGTYSNGVSNFDVIIGFDSIDNVKVGMSTEATIVTESKDNVIAVPVEAVKDVKNQKYVIIPKNDGSTTLQKVEVGISNGRMVEITNGLVAGQEVEIPQVQTSNSSSSKMRSMGGFQMMQGGGTKNSNKSSDNQVNGKSSTQGN</sequence>
<keyword evidence="3" id="KW-0175">Coiled coil</keyword>
<dbReference type="Pfam" id="PF25975">
    <property type="entry name" value="CzcB_C"/>
    <property type="match status" value="1"/>
</dbReference>
<evidence type="ECO:0000256" key="4">
    <source>
        <dbReference type="SAM" id="MobiDB-lite"/>
    </source>
</evidence>
<feature type="compositionally biased region" description="Low complexity" evidence="4">
    <location>
        <begin position="280"/>
        <end position="296"/>
    </location>
</feature>
<dbReference type="GO" id="GO:0016020">
    <property type="term" value="C:membrane"/>
    <property type="evidence" value="ECO:0007669"/>
    <property type="project" value="InterPro"/>
</dbReference>
<dbReference type="GO" id="GO:0030313">
    <property type="term" value="C:cell envelope"/>
    <property type="evidence" value="ECO:0007669"/>
    <property type="project" value="UniProtKB-SubCell"/>
</dbReference>
<dbReference type="Gene3D" id="2.40.420.20">
    <property type="match status" value="1"/>
</dbReference>